<keyword evidence="1" id="KW-0472">Membrane</keyword>
<feature type="transmembrane region" description="Helical" evidence="1">
    <location>
        <begin position="29"/>
        <end position="49"/>
    </location>
</feature>
<name>E3NNP3_CAERE</name>
<feature type="transmembrane region" description="Helical" evidence="1">
    <location>
        <begin position="171"/>
        <end position="189"/>
    </location>
</feature>
<feature type="transmembrane region" description="Helical" evidence="1">
    <location>
        <begin position="113"/>
        <end position="136"/>
    </location>
</feature>
<dbReference type="AlphaFoldDB" id="E3NNP3"/>
<evidence type="ECO:0000256" key="1">
    <source>
        <dbReference type="SAM" id="Phobius"/>
    </source>
</evidence>
<dbReference type="Proteomes" id="UP000008281">
    <property type="component" value="Unassembled WGS sequence"/>
</dbReference>
<dbReference type="HOGENOM" id="CLU_1322002_0_0_1"/>
<dbReference type="InterPro" id="IPR019426">
    <property type="entry name" value="7TM_GPCR_serpentine_rcpt_Srv"/>
</dbReference>
<keyword evidence="1" id="KW-1133">Transmembrane helix</keyword>
<dbReference type="eggNOG" id="ENOG502SWU9">
    <property type="taxonomic scope" value="Eukaryota"/>
</dbReference>
<protein>
    <submittedName>
        <fullName evidence="2">Uncharacterized protein</fullName>
    </submittedName>
</protein>
<dbReference type="InParanoid" id="E3NNP3"/>
<evidence type="ECO:0000313" key="2">
    <source>
        <dbReference type="EMBL" id="EFP11463.1"/>
    </source>
</evidence>
<dbReference type="Pfam" id="PF10323">
    <property type="entry name" value="7TM_GPCR_Srv"/>
    <property type="match status" value="1"/>
</dbReference>
<proteinExistence type="predicted"/>
<organism evidence="3">
    <name type="scientific">Caenorhabditis remanei</name>
    <name type="common">Caenorhabditis vulgaris</name>
    <dbReference type="NCBI Taxonomy" id="31234"/>
    <lineage>
        <taxon>Eukaryota</taxon>
        <taxon>Metazoa</taxon>
        <taxon>Ecdysozoa</taxon>
        <taxon>Nematoda</taxon>
        <taxon>Chromadorea</taxon>
        <taxon>Rhabditida</taxon>
        <taxon>Rhabditina</taxon>
        <taxon>Rhabditomorpha</taxon>
        <taxon>Rhabditoidea</taxon>
        <taxon>Rhabditidae</taxon>
        <taxon>Peloderinae</taxon>
        <taxon>Caenorhabditis</taxon>
    </lineage>
</organism>
<gene>
    <name evidence="2" type="ORF">CRE_20625</name>
</gene>
<feature type="transmembrane region" description="Helical" evidence="1">
    <location>
        <begin position="61"/>
        <end position="79"/>
    </location>
</feature>
<accession>E3NNP3</accession>
<dbReference type="OMA" id="IVDILWI"/>
<keyword evidence="1" id="KW-0812">Transmembrane</keyword>
<dbReference type="OrthoDB" id="5798218at2759"/>
<dbReference type="EMBL" id="DS269235">
    <property type="protein sequence ID" value="EFP11463.1"/>
    <property type="molecule type" value="Genomic_DNA"/>
</dbReference>
<keyword evidence="3" id="KW-1185">Reference proteome</keyword>
<feature type="transmembrane region" description="Helical" evidence="1">
    <location>
        <begin position="148"/>
        <end position="165"/>
    </location>
</feature>
<dbReference type="PANTHER" id="PTHR31748:SF5">
    <property type="entry name" value="G_PROTEIN_RECEP_F1_2 DOMAIN-CONTAINING PROTEIN"/>
    <property type="match status" value="1"/>
</dbReference>
<evidence type="ECO:0000313" key="3">
    <source>
        <dbReference type="Proteomes" id="UP000008281"/>
    </source>
</evidence>
<reference evidence="2" key="1">
    <citation type="submission" date="2007-07" db="EMBL/GenBank/DDBJ databases">
        <title>PCAP assembly of the Caenorhabditis remanei genome.</title>
        <authorList>
            <consortium name="The Caenorhabditis remanei Sequencing Consortium"/>
            <person name="Wilson R.K."/>
        </authorList>
    </citation>
    <scope>NUCLEOTIDE SEQUENCE [LARGE SCALE GENOMIC DNA]</scope>
    <source>
        <strain evidence="2">PB4641</strain>
    </source>
</reference>
<dbReference type="PANTHER" id="PTHR31748">
    <property type="entry name" value="SERPENTINE RECEPTOR, CLASS V"/>
    <property type="match status" value="1"/>
</dbReference>
<sequence length="208" mass="24118">MVTDLYSLPAVQIIGDPLDETLEKVVETVQFSIFCFTLPFYIFVIYHLLDAQLRGVEDLSTPFFKLCVTTAIVDILWIFPRTLLNNYLGAMFPKWGWGTRIYLFLDGFYAHTYLYFAWTSGICQAMCISVLATNRLSAIIFPNRHHHVIFFSNFSTLVTYFQIWSTQRLRIAYAIQFLPGLMAGMATLFDKTQLYRNSKNGVIPKFRK</sequence>